<evidence type="ECO:0000313" key="3">
    <source>
        <dbReference type="EMBL" id="TNN36189.1"/>
    </source>
</evidence>
<evidence type="ECO:0000256" key="2">
    <source>
        <dbReference type="SAM" id="Phobius"/>
    </source>
</evidence>
<keyword evidence="2" id="KW-1133">Transmembrane helix</keyword>
<organism evidence="3 4">
    <name type="scientific">Liparis tanakae</name>
    <name type="common">Tanaka's snailfish</name>
    <dbReference type="NCBI Taxonomy" id="230148"/>
    <lineage>
        <taxon>Eukaryota</taxon>
        <taxon>Metazoa</taxon>
        <taxon>Chordata</taxon>
        <taxon>Craniata</taxon>
        <taxon>Vertebrata</taxon>
        <taxon>Euteleostomi</taxon>
        <taxon>Actinopterygii</taxon>
        <taxon>Neopterygii</taxon>
        <taxon>Teleostei</taxon>
        <taxon>Neoteleostei</taxon>
        <taxon>Acanthomorphata</taxon>
        <taxon>Eupercaria</taxon>
        <taxon>Perciformes</taxon>
        <taxon>Cottioidei</taxon>
        <taxon>Cottales</taxon>
        <taxon>Liparidae</taxon>
        <taxon>Liparis</taxon>
    </lineage>
</organism>
<evidence type="ECO:0000313" key="4">
    <source>
        <dbReference type="Proteomes" id="UP000314294"/>
    </source>
</evidence>
<keyword evidence="4" id="KW-1185">Reference proteome</keyword>
<feature type="region of interest" description="Disordered" evidence="1">
    <location>
        <begin position="64"/>
        <end position="110"/>
    </location>
</feature>
<proteinExistence type="predicted"/>
<reference evidence="3 4" key="1">
    <citation type="submission" date="2019-03" db="EMBL/GenBank/DDBJ databases">
        <title>First draft genome of Liparis tanakae, snailfish: a comprehensive survey of snailfish specific genes.</title>
        <authorList>
            <person name="Kim W."/>
            <person name="Song I."/>
            <person name="Jeong J.-H."/>
            <person name="Kim D."/>
            <person name="Kim S."/>
            <person name="Ryu S."/>
            <person name="Song J.Y."/>
            <person name="Lee S.K."/>
        </authorList>
    </citation>
    <scope>NUCLEOTIDE SEQUENCE [LARGE SCALE GENOMIC DNA]</scope>
    <source>
        <tissue evidence="3">Muscle</tissue>
    </source>
</reference>
<accession>A0A4Z2F4Z8</accession>
<comment type="caution">
    <text evidence="3">The sequence shown here is derived from an EMBL/GenBank/DDBJ whole genome shotgun (WGS) entry which is preliminary data.</text>
</comment>
<sequence length="143" mass="15762">MAAKPSSSFFTWSHFRLGGILIIESYLSLRLILVNSTRPASMGSVSSPAEIMRRQSSYVWSVTGTPRVLEAGQTGGSDNGDATEETEEPAEPEEPNNQTPHSPPIQRGQRCVLRAVGANTYELKPCQVHDTVSWKTRGHEHNR</sequence>
<keyword evidence="2" id="KW-0472">Membrane</keyword>
<gene>
    <name evidence="3" type="ORF">EYF80_053650</name>
</gene>
<dbReference type="Proteomes" id="UP000314294">
    <property type="component" value="Unassembled WGS sequence"/>
</dbReference>
<dbReference type="AlphaFoldDB" id="A0A4Z2F4Z8"/>
<name>A0A4Z2F4Z8_9TELE</name>
<feature type="compositionally biased region" description="Acidic residues" evidence="1">
    <location>
        <begin position="81"/>
        <end position="94"/>
    </location>
</feature>
<protein>
    <submittedName>
        <fullName evidence="3">Uncharacterized protein</fullName>
    </submittedName>
</protein>
<feature type="transmembrane region" description="Helical" evidence="2">
    <location>
        <begin position="15"/>
        <end position="33"/>
    </location>
</feature>
<dbReference type="EMBL" id="SRLO01001649">
    <property type="protein sequence ID" value="TNN36189.1"/>
    <property type="molecule type" value="Genomic_DNA"/>
</dbReference>
<evidence type="ECO:0000256" key="1">
    <source>
        <dbReference type="SAM" id="MobiDB-lite"/>
    </source>
</evidence>
<keyword evidence="2" id="KW-0812">Transmembrane</keyword>